<dbReference type="GO" id="GO:0160149">
    <property type="term" value="F:tRNA pseudouridine(65) synthase activity"/>
    <property type="evidence" value="ECO:0007669"/>
    <property type="project" value="UniProtKB-EC"/>
</dbReference>
<dbReference type="Gene3D" id="3.30.2350.10">
    <property type="entry name" value="Pseudouridine synthase"/>
    <property type="match status" value="1"/>
</dbReference>
<evidence type="ECO:0000256" key="7">
    <source>
        <dbReference type="ARBA" id="ARBA00041803"/>
    </source>
</evidence>
<dbReference type="PANTHER" id="PTHR21600">
    <property type="entry name" value="MITOCHONDRIAL RNA PSEUDOURIDINE SYNTHASE"/>
    <property type="match status" value="1"/>
</dbReference>
<evidence type="ECO:0000256" key="3">
    <source>
        <dbReference type="ARBA" id="ARBA00036607"/>
    </source>
</evidence>
<dbReference type="InterPro" id="IPR006224">
    <property type="entry name" value="PsdUridine_synth_RluA-like_CS"/>
</dbReference>
<dbReference type="GO" id="GO:0000455">
    <property type="term" value="P:enzyme-directed rRNA pseudouridine synthesis"/>
    <property type="evidence" value="ECO:0007669"/>
    <property type="project" value="TreeGrafter"/>
</dbReference>
<evidence type="ECO:0000256" key="2">
    <source>
        <dbReference type="ARBA" id="ARBA00023235"/>
    </source>
</evidence>
<comment type="catalytic activity">
    <reaction evidence="3">
        <text>uridine(65) in tRNA = pseudouridine(65) in tRNA</text>
        <dbReference type="Rhea" id="RHEA:42536"/>
        <dbReference type="Rhea" id="RHEA-COMP:10103"/>
        <dbReference type="Rhea" id="RHEA-COMP:10104"/>
        <dbReference type="ChEBI" id="CHEBI:65314"/>
        <dbReference type="ChEBI" id="CHEBI:65315"/>
        <dbReference type="EC" id="5.4.99.26"/>
    </reaction>
</comment>
<accession>A0A7X6DE13</accession>
<keyword evidence="2" id="KW-0413">Isomerase</keyword>
<comment type="caution">
    <text evidence="11">The sequence shown here is derived from an EMBL/GenBank/DDBJ whole genome shotgun (WGS) entry which is preliminary data.</text>
</comment>
<dbReference type="EC" id="5.4.99.26" evidence="5"/>
<dbReference type="GO" id="GO:0003723">
    <property type="term" value="F:RNA binding"/>
    <property type="evidence" value="ECO:0007669"/>
    <property type="project" value="InterPro"/>
</dbReference>
<evidence type="ECO:0000256" key="8">
    <source>
        <dbReference type="ARBA" id="ARBA00041975"/>
    </source>
</evidence>
<proteinExistence type="predicted"/>
<evidence type="ECO:0000313" key="11">
    <source>
        <dbReference type="EMBL" id="NKE65459.1"/>
    </source>
</evidence>
<evidence type="ECO:0000256" key="5">
    <source>
        <dbReference type="ARBA" id="ARBA00038943"/>
    </source>
</evidence>
<evidence type="ECO:0000313" key="12">
    <source>
        <dbReference type="Proteomes" id="UP000521868"/>
    </source>
</evidence>
<dbReference type="EMBL" id="VTOX01000002">
    <property type="protein sequence ID" value="NKE65459.1"/>
    <property type="molecule type" value="Genomic_DNA"/>
</dbReference>
<evidence type="ECO:0000256" key="1">
    <source>
        <dbReference type="ARBA" id="ARBA00022694"/>
    </source>
</evidence>
<dbReference type="InterPro" id="IPR006145">
    <property type="entry name" value="PsdUridine_synth_RsuA/RluA"/>
</dbReference>
<dbReference type="Proteomes" id="UP000521868">
    <property type="component" value="Unassembled WGS sequence"/>
</dbReference>
<dbReference type="AlphaFoldDB" id="A0A7X6DE13"/>
<dbReference type="GO" id="GO:0008033">
    <property type="term" value="P:tRNA processing"/>
    <property type="evidence" value="ECO:0007669"/>
    <property type="project" value="UniProtKB-KW"/>
</dbReference>
<dbReference type="PANTHER" id="PTHR21600:SF56">
    <property type="entry name" value="TRNA PSEUDOURIDINE SYNTHASE C"/>
    <property type="match status" value="1"/>
</dbReference>
<feature type="domain" description="Pseudouridine synthase RsuA/RluA-like" evidence="10">
    <location>
        <begin position="14"/>
        <end position="169"/>
    </location>
</feature>
<evidence type="ECO:0000256" key="6">
    <source>
        <dbReference type="ARBA" id="ARBA00040675"/>
    </source>
</evidence>
<keyword evidence="1" id="KW-0819">tRNA processing</keyword>
<dbReference type="Pfam" id="PF00849">
    <property type="entry name" value="PseudoU_synth_2"/>
    <property type="match status" value="1"/>
</dbReference>
<organism evidence="11 12">
    <name type="scientific">Ramlibacter lithotrophicus</name>
    <dbReference type="NCBI Taxonomy" id="2606681"/>
    <lineage>
        <taxon>Bacteria</taxon>
        <taxon>Pseudomonadati</taxon>
        <taxon>Pseudomonadota</taxon>
        <taxon>Betaproteobacteria</taxon>
        <taxon>Burkholderiales</taxon>
        <taxon>Comamonadaceae</taxon>
        <taxon>Ramlibacter</taxon>
    </lineage>
</organism>
<evidence type="ECO:0000259" key="10">
    <source>
        <dbReference type="Pfam" id="PF00849"/>
    </source>
</evidence>
<sequence>MNSRELPLLHLDPDLVAIDKPAGLLVHPSALDAHEDRNALHLLRDQLGERLWPLHRLDKGTSGVLLFGRNVEAARRWGSAFEQGLVRKRYLALVRGWPPDAGEIDQPLARDPELPSSGQPHLAAVTRYRRLACFEWPFGDGRHPTSRYALVEAEPLTGRRHQIRRHFKHIAHPLVGDATHGKGAHNRAVARWLGVQRLWLHASWVELPQDGPPLRIDAPPGPEWNPLLQHAR</sequence>
<comment type="function">
    <text evidence="4">Responsible for synthesis of pseudouridine from uracil-65 in transfer RNAs.</text>
</comment>
<gene>
    <name evidence="11" type="ORF">RAMLITH_06460</name>
</gene>
<protein>
    <recommendedName>
        <fullName evidence="6">tRNA pseudouridine synthase C</fullName>
        <ecNumber evidence="5">5.4.99.26</ecNumber>
    </recommendedName>
    <alternativeName>
        <fullName evidence="8">tRNA pseudouridine(65) synthase</fullName>
    </alternativeName>
    <alternativeName>
        <fullName evidence="9">tRNA pseudouridylate synthase C</fullName>
    </alternativeName>
    <alternativeName>
        <fullName evidence="7">tRNA-uridine isomerase C</fullName>
    </alternativeName>
</protein>
<dbReference type="InterPro" id="IPR050188">
    <property type="entry name" value="RluA_PseudoU_synthase"/>
</dbReference>
<keyword evidence="12" id="KW-1185">Reference proteome</keyword>
<dbReference type="InterPro" id="IPR020103">
    <property type="entry name" value="PsdUridine_synth_cat_dom_sf"/>
</dbReference>
<dbReference type="SUPFAM" id="SSF55120">
    <property type="entry name" value="Pseudouridine synthase"/>
    <property type="match status" value="1"/>
</dbReference>
<reference evidence="11 12" key="1">
    <citation type="journal article" date="2020" name="Nature">
        <title>Bacterial chemolithoautotrophy via manganese oxidation.</title>
        <authorList>
            <person name="Yu H."/>
            <person name="Leadbetter J.R."/>
        </authorList>
    </citation>
    <scope>NUCLEOTIDE SEQUENCE [LARGE SCALE GENOMIC DNA]</scope>
    <source>
        <strain evidence="11 12">RBP-1</strain>
    </source>
</reference>
<name>A0A7X6DE13_9BURK</name>
<evidence type="ECO:0000256" key="4">
    <source>
        <dbReference type="ARBA" id="ARBA00037670"/>
    </source>
</evidence>
<evidence type="ECO:0000256" key="9">
    <source>
        <dbReference type="ARBA" id="ARBA00043049"/>
    </source>
</evidence>
<dbReference type="PROSITE" id="PS01129">
    <property type="entry name" value="PSI_RLU"/>
    <property type="match status" value="1"/>
</dbReference>
<dbReference type="RefSeq" id="WP_168106580.1">
    <property type="nucleotide sequence ID" value="NZ_VTOX01000002.1"/>
</dbReference>